<reference evidence="4" key="1">
    <citation type="submission" date="2021-01" db="EMBL/GenBank/DDBJ databases">
        <authorList>
            <person name="Corre E."/>
            <person name="Pelletier E."/>
            <person name="Niang G."/>
            <person name="Scheremetjew M."/>
            <person name="Finn R."/>
            <person name="Kale V."/>
            <person name="Holt S."/>
            <person name="Cochrane G."/>
            <person name="Meng A."/>
            <person name="Brown T."/>
            <person name="Cohen L."/>
        </authorList>
    </citation>
    <scope>NUCLEOTIDE SEQUENCE</scope>
    <source>
        <strain evidence="4">CCMP3346</strain>
    </source>
</reference>
<organism evidence="4">
    <name type="scientific">Vitrella brassicaformis</name>
    <dbReference type="NCBI Taxonomy" id="1169539"/>
    <lineage>
        <taxon>Eukaryota</taxon>
        <taxon>Sar</taxon>
        <taxon>Alveolata</taxon>
        <taxon>Colpodellida</taxon>
        <taxon>Vitrellaceae</taxon>
        <taxon>Vitrella</taxon>
    </lineage>
</organism>
<evidence type="ECO:0000256" key="3">
    <source>
        <dbReference type="SAM" id="SignalP"/>
    </source>
</evidence>
<feature type="transmembrane region" description="Helical" evidence="2">
    <location>
        <begin position="98"/>
        <end position="118"/>
    </location>
</feature>
<keyword evidence="2" id="KW-0812">Transmembrane</keyword>
<feature type="compositionally biased region" description="Basic and acidic residues" evidence="1">
    <location>
        <begin position="186"/>
        <end position="197"/>
    </location>
</feature>
<evidence type="ECO:0000256" key="1">
    <source>
        <dbReference type="SAM" id="MobiDB-lite"/>
    </source>
</evidence>
<feature type="transmembrane region" description="Helical" evidence="2">
    <location>
        <begin position="65"/>
        <end position="86"/>
    </location>
</feature>
<feature type="region of interest" description="Disordered" evidence="1">
    <location>
        <begin position="183"/>
        <end position="208"/>
    </location>
</feature>
<evidence type="ECO:0008006" key="5">
    <source>
        <dbReference type="Google" id="ProtNLM"/>
    </source>
</evidence>
<proteinExistence type="predicted"/>
<feature type="signal peptide" evidence="3">
    <location>
        <begin position="1"/>
        <end position="20"/>
    </location>
</feature>
<keyword evidence="2" id="KW-1133">Transmembrane helix</keyword>
<keyword evidence="2" id="KW-0472">Membrane</keyword>
<dbReference type="AlphaFoldDB" id="A0A7S1KBJ2"/>
<evidence type="ECO:0000256" key="2">
    <source>
        <dbReference type="SAM" id="Phobius"/>
    </source>
</evidence>
<feature type="region of interest" description="Disordered" evidence="1">
    <location>
        <begin position="258"/>
        <end position="280"/>
    </location>
</feature>
<accession>A0A7S1KBJ2</accession>
<sequence length="280" mass="29942">MLFPSIAALSFLVPLGLVTALLYNNFKPFSPDLSVQAHGRAEFWYTATKTLINLTFITSVSKPAWSIYCASINLVALGYVAILFFAQAPFYHNIANRMRDGILAVLLTIAVFALIREIRFVDDLLVVGVCLFTLPTGALLGLVRKDILRQEMAAETHSLMAVFNEDYIEALAALLAEETGEGGASRADKCSDERSDSTESVAQGEGGRPAGAIVPVLAALARPPSNQAIALGGSAITRQFSRSASVASKTVGNRRVVGAAAENQEPKSGAELVQERMSSY</sequence>
<feature type="transmembrane region" description="Helical" evidence="2">
    <location>
        <begin position="124"/>
        <end position="143"/>
    </location>
</feature>
<gene>
    <name evidence="4" type="ORF">VBRA1451_LOCUS23637</name>
</gene>
<feature type="chain" id="PRO_5030541126" description="TRP C-terminal domain-containing protein" evidence="3">
    <location>
        <begin position="21"/>
        <end position="280"/>
    </location>
</feature>
<protein>
    <recommendedName>
        <fullName evidence="5">TRP C-terminal domain-containing protein</fullName>
    </recommendedName>
</protein>
<keyword evidence="3" id="KW-0732">Signal</keyword>
<name>A0A7S1KBJ2_9ALVE</name>
<dbReference type="EMBL" id="HBGB01040169">
    <property type="protein sequence ID" value="CAD9068563.1"/>
    <property type="molecule type" value="Transcribed_RNA"/>
</dbReference>
<evidence type="ECO:0000313" key="4">
    <source>
        <dbReference type="EMBL" id="CAD9068563.1"/>
    </source>
</evidence>